<evidence type="ECO:0000313" key="2">
    <source>
        <dbReference type="Proteomes" id="UP001377337"/>
    </source>
</evidence>
<evidence type="ECO:0008006" key="3">
    <source>
        <dbReference type="Google" id="ProtNLM"/>
    </source>
</evidence>
<dbReference type="Proteomes" id="UP001377337">
    <property type="component" value="Chromosome"/>
</dbReference>
<name>A0ABZ2NGX5_9BACI</name>
<evidence type="ECO:0000313" key="1">
    <source>
        <dbReference type="EMBL" id="WXB96936.1"/>
    </source>
</evidence>
<dbReference type="RefSeq" id="WP_338779133.1">
    <property type="nucleotide sequence ID" value="NZ_CP147407.1"/>
</dbReference>
<dbReference type="EMBL" id="CP147407">
    <property type="protein sequence ID" value="WXB96936.1"/>
    <property type="molecule type" value="Genomic_DNA"/>
</dbReference>
<gene>
    <name evidence="1" type="ORF">WCV65_20820</name>
</gene>
<sequence>MKKETNFELFLDKLSTIVIDLLPKNESVKQSETKEKPVKEIEVA</sequence>
<organism evidence="1 2">
    <name type="scientific">Metabacillus sediminis</name>
    <dbReference type="NCBI Taxonomy" id="3117746"/>
    <lineage>
        <taxon>Bacteria</taxon>
        <taxon>Bacillati</taxon>
        <taxon>Bacillota</taxon>
        <taxon>Bacilli</taxon>
        <taxon>Bacillales</taxon>
        <taxon>Bacillaceae</taxon>
        <taxon>Metabacillus</taxon>
    </lineage>
</organism>
<keyword evidence="2" id="KW-1185">Reference proteome</keyword>
<accession>A0ABZ2NGX5</accession>
<reference evidence="1 2" key="1">
    <citation type="submission" date="2024-02" db="EMBL/GenBank/DDBJ databases">
        <title>Seven novel Bacillus-like species.</title>
        <authorList>
            <person name="Liu G."/>
        </authorList>
    </citation>
    <scope>NUCLEOTIDE SEQUENCE [LARGE SCALE GENOMIC DNA]</scope>
    <source>
        <strain evidence="1 2">FJAT-52054</strain>
    </source>
</reference>
<proteinExistence type="predicted"/>
<protein>
    <recommendedName>
        <fullName evidence="3">Bacitracin ABC transporter ATP-binding protein</fullName>
    </recommendedName>
</protein>